<dbReference type="Gene3D" id="3.20.20.80">
    <property type="entry name" value="Glycosidases"/>
    <property type="match status" value="1"/>
</dbReference>
<dbReference type="AlphaFoldDB" id="A0A8S0VXY2"/>
<feature type="signal peptide" evidence="2">
    <location>
        <begin position="1"/>
        <end position="19"/>
    </location>
</feature>
<evidence type="ECO:0000313" key="4">
    <source>
        <dbReference type="Proteomes" id="UP000467700"/>
    </source>
</evidence>
<evidence type="ECO:0000313" key="3">
    <source>
        <dbReference type="EMBL" id="CAA7261571.1"/>
    </source>
</evidence>
<dbReference type="GO" id="GO:0051118">
    <property type="term" value="F:glucan endo-1,3-alpha-glucosidase activity"/>
    <property type="evidence" value="ECO:0007669"/>
    <property type="project" value="InterPro"/>
</dbReference>
<dbReference type="OrthoDB" id="3257981at2759"/>
<dbReference type="EMBL" id="CACVBS010000033">
    <property type="protein sequence ID" value="CAA7261571.1"/>
    <property type="molecule type" value="Genomic_DNA"/>
</dbReference>
<evidence type="ECO:0000256" key="1">
    <source>
        <dbReference type="SAM" id="MobiDB-lite"/>
    </source>
</evidence>
<dbReference type="Proteomes" id="UP000467700">
    <property type="component" value="Unassembled WGS sequence"/>
</dbReference>
<dbReference type="Pfam" id="PF03659">
    <property type="entry name" value="Glyco_hydro_71"/>
    <property type="match status" value="1"/>
</dbReference>
<sequence>MQLDALLFCFFTFFSVVNAAAIPFRRVKLPSNFRRSATTSDLLERRHHRFIAKREAVTLVPPGGTPTTTVTLVRGGVEPTTMEIVLGAPPAPTSTTSSTSNSPSTTPTPSSPSTTSAPSSSSASPSITSTSAPTPSQPPADNDGSRKYVVAHHMVGNTFPYTLEDWAEDISLAHAAGIDGFALNMGRDEWQPARVADAYEAAKRSGLDFKLFLSLDMSSFPCDSPDDAQTLRNLVNSHASHPNQLQYNSKTFVSTFAGENCNFGQGSAAEGWKTQFTKHPDLAGKIYFVPAFFIDPAAFKDFADVMDGDFSWNSGWPVEVTTPFAQTQLEQQSNKESSSRTILGVVTNAAGAVGDLERKLEAAMTGVLSKLQLALTKFIGTRDMDEEHLSGLAQLHSTLQKRDGEADKPAYMGAVSPWFFTHYGPDSFNKNFVFLSDQHLYSKRWESIINSRDQYDIVQVLTWNDYGESHYIGPIKGAQPNSEAWTDGMNHTAWLELTQYYATAFKTGQFPKIETDKIFMWSRPHSTKAQTSDPVPQPSNFELFEDAVWAVVMTTEPSTVTLATSDTTSKSFEVPAGVTKLAIPITPGGTMRGTIQRGGQVIVELNPKEFTFQGSPKTYNFNAFVASAAS</sequence>
<accession>A0A8S0VXY2</accession>
<name>A0A8S0VXY2_CYCAE</name>
<feature type="chain" id="PRO_5035784942" description="Glycoside hydrolase family 71 protein" evidence="2">
    <location>
        <begin position="20"/>
        <end position="630"/>
    </location>
</feature>
<dbReference type="CDD" id="cd11577">
    <property type="entry name" value="GH71"/>
    <property type="match status" value="1"/>
</dbReference>
<feature type="region of interest" description="Disordered" evidence="1">
    <location>
        <begin position="86"/>
        <end position="145"/>
    </location>
</feature>
<keyword evidence="2" id="KW-0732">Signal</keyword>
<reference evidence="3 4" key="1">
    <citation type="submission" date="2020-01" db="EMBL/GenBank/DDBJ databases">
        <authorList>
            <person name="Gupta K D."/>
        </authorList>
    </citation>
    <scope>NUCLEOTIDE SEQUENCE [LARGE SCALE GENOMIC DNA]</scope>
</reference>
<organism evidence="3 4">
    <name type="scientific">Cyclocybe aegerita</name>
    <name type="common">Black poplar mushroom</name>
    <name type="synonym">Agrocybe aegerita</name>
    <dbReference type="NCBI Taxonomy" id="1973307"/>
    <lineage>
        <taxon>Eukaryota</taxon>
        <taxon>Fungi</taxon>
        <taxon>Dikarya</taxon>
        <taxon>Basidiomycota</taxon>
        <taxon>Agaricomycotina</taxon>
        <taxon>Agaricomycetes</taxon>
        <taxon>Agaricomycetidae</taxon>
        <taxon>Agaricales</taxon>
        <taxon>Agaricineae</taxon>
        <taxon>Bolbitiaceae</taxon>
        <taxon>Cyclocybe</taxon>
    </lineage>
</organism>
<proteinExistence type="predicted"/>
<gene>
    <name evidence="3" type="ORF">AAE3_LOCUS3725</name>
</gene>
<comment type="caution">
    <text evidence="3">The sequence shown here is derived from an EMBL/GenBank/DDBJ whole genome shotgun (WGS) entry which is preliminary data.</text>
</comment>
<keyword evidence="4" id="KW-1185">Reference proteome</keyword>
<dbReference type="InterPro" id="IPR005197">
    <property type="entry name" value="Glyco_hydro_71"/>
</dbReference>
<evidence type="ECO:0008006" key="5">
    <source>
        <dbReference type="Google" id="ProtNLM"/>
    </source>
</evidence>
<evidence type="ECO:0000256" key="2">
    <source>
        <dbReference type="SAM" id="SignalP"/>
    </source>
</evidence>
<protein>
    <recommendedName>
        <fullName evidence="5">Glycoside hydrolase family 71 protein</fullName>
    </recommendedName>
</protein>
<feature type="compositionally biased region" description="Low complexity" evidence="1">
    <location>
        <begin position="93"/>
        <end position="134"/>
    </location>
</feature>